<feature type="transmembrane region" description="Helical" evidence="6">
    <location>
        <begin position="377"/>
        <end position="396"/>
    </location>
</feature>
<evidence type="ECO:0000256" key="2">
    <source>
        <dbReference type="ARBA" id="ARBA00022448"/>
    </source>
</evidence>
<reference evidence="8" key="1">
    <citation type="submission" date="2021-03" db="EMBL/GenBank/DDBJ databases">
        <authorList>
            <person name="Tagirdzhanova G."/>
        </authorList>
    </citation>
    <scope>NUCLEOTIDE SEQUENCE</scope>
</reference>
<dbReference type="InterPro" id="IPR011701">
    <property type="entry name" value="MFS"/>
</dbReference>
<dbReference type="AlphaFoldDB" id="A0A8H3IV84"/>
<evidence type="ECO:0000313" key="9">
    <source>
        <dbReference type="Proteomes" id="UP000664521"/>
    </source>
</evidence>
<evidence type="ECO:0000259" key="7">
    <source>
        <dbReference type="PROSITE" id="PS50850"/>
    </source>
</evidence>
<feature type="transmembrane region" description="Helical" evidence="6">
    <location>
        <begin position="39"/>
        <end position="58"/>
    </location>
</feature>
<dbReference type="PANTHER" id="PTHR23502">
    <property type="entry name" value="MAJOR FACILITATOR SUPERFAMILY"/>
    <property type="match status" value="1"/>
</dbReference>
<dbReference type="FunFam" id="1.20.1720.10:FF:000009">
    <property type="entry name" value="MFS multidrug transporter"/>
    <property type="match status" value="1"/>
</dbReference>
<dbReference type="GO" id="GO:0140115">
    <property type="term" value="P:export across plasma membrane"/>
    <property type="evidence" value="ECO:0007669"/>
    <property type="project" value="UniProtKB-ARBA"/>
</dbReference>
<feature type="transmembrane region" description="Helical" evidence="6">
    <location>
        <begin position="322"/>
        <end position="343"/>
    </location>
</feature>
<feature type="transmembrane region" description="Helical" evidence="6">
    <location>
        <begin position="468"/>
        <end position="490"/>
    </location>
</feature>
<keyword evidence="5 6" id="KW-0472">Membrane</keyword>
<comment type="subcellular location">
    <subcellularLocation>
        <location evidence="1">Membrane</location>
        <topology evidence="1">Multi-pass membrane protein</topology>
    </subcellularLocation>
</comment>
<dbReference type="PROSITE" id="PS50850">
    <property type="entry name" value="MFS"/>
    <property type="match status" value="1"/>
</dbReference>
<dbReference type="PROSITE" id="PS00216">
    <property type="entry name" value="SUGAR_TRANSPORT_1"/>
    <property type="match status" value="1"/>
</dbReference>
<evidence type="ECO:0000313" key="8">
    <source>
        <dbReference type="EMBL" id="CAF9928059.1"/>
    </source>
</evidence>
<dbReference type="OrthoDB" id="2441642at2759"/>
<dbReference type="GO" id="GO:0042908">
    <property type="term" value="P:xenobiotic transport"/>
    <property type="evidence" value="ECO:0007669"/>
    <property type="project" value="UniProtKB-ARBA"/>
</dbReference>
<evidence type="ECO:0000256" key="1">
    <source>
        <dbReference type="ARBA" id="ARBA00004141"/>
    </source>
</evidence>
<accession>A0A8H3IV84</accession>
<keyword evidence="4 6" id="KW-1133">Transmembrane helix</keyword>
<dbReference type="GO" id="GO:0005886">
    <property type="term" value="C:plasma membrane"/>
    <property type="evidence" value="ECO:0007669"/>
    <property type="project" value="TreeGrafter"/>
</dbReference>
<dbReference type="EMBL" id="CAJPDS010000046">
    <property type="protein sequence ID" value="CAF9928059.1"/>
    <property type="molecule type" value="Genomic_DNA"/>
</dbReference>
<sequence length="511" mass="55507">MAFNPEKSVDNDCKCEEQLIATDSLVEVHSVFSPFQKKLIVLIASTAALLSPLASNMYLPALNLIAADLHVSDTQINFTVTSYLIFQALSPMVIAGFSDNAGRRPAYIGCFVLFMGANTALTLQSNYLALLILRCFQSAGSSAMVALCQGVVADVATAADRGSYVAYASVSTILGPTISPILGGLLSQYFGWRAIFWFLAVFATLICALVLLFLPETCHKVVGNGNRLPSHLIHMTLFDWGQNKRRLDQGMGNEEVSGDSATKKNSIVFPNPFAALEILSTKEAPLLMVFVGIVFGIHYLILSTIPSQYGDIYGMNEFNLGLIYIPYGLGSIVSAFTTGKLANWNYRRLAAQRHFPVSVEKEISLTNFPIEQARLEIAYPILYFGGAAIAIYGWSLSLHLHLAGLLLLLFVIGYSVYALYQITAILIIDIYPKNAATATAANNLIRCSFAAASTACAVPLVISVTAGWAYTMAACTAIIMGLILWILMLFGPRWRRKLALDNEFKAALPAS</sequence>
<dbReference type="PANTHER" id="PTHR23502:SF51">
    <property type="entry name" value="QUINIDINE RESISTANCE PROTEIN 1-RELATED"/>
    <property type="match status" value="1"/>
</dbReference>
<evidence type="ECO:0000256" key="3">
    <source>
        <dbReference type="ARBA" id="ARBA00022692"/>
    </source>
</evidence>
<dbReference type="GO" id="GO:0022857">
    <property type="term" value="F:transmembrane transporter activity"/>
    <property type="evidence" value="ECO:0007669"/>
    <property type="project" value="InterPro"/>
</dbReference>
<dbReference type="InterPro" id="IPR005829">
    <property type="entry name" value="Sugar_transporter_CS"/>
</dbReference>
<proteinExistence type="predicted"/>
<keyword evidence="2" id="KW-0813">Transport</keyword>
<feature type="transmembrane region" description="Helical" evidence="6">
    <location>
        <begin position="284"/>
        <end position="302"/>
    </location>
</feature>
<dbReference type="InterPro" id="IPR036259">
    <property type="entry name" value="MFS_trans_sf"/>
</dbReference>
<dbReference type="Proteomes" id="UP000664521">
    <property type="component" value="Unassembled WGS sequence"/>
</dbReference>
<dbReference type="Pfam" id="PF07690">
    <property type="entry name" value="MFS_1"/>
    <property type="match status" value="1"/>
</dbReference>
<evidence type="ECO:0000256" key="6">
    <source>
        <dbReference type="SAM" id="Phobius"/>
    </source>
</evidence>
<name>A0A8H3IV84_9LECA</name>
<dbReference type="SUPFAM" id="SSF103473">
    <property type="entry name" value="MFS general substrate transporter"/>
    <property type="match status" value="1"/>
</dbReference>
<evidence type="ECO:0000256" key="5">
    <source>
        <dbReference type="ARBA" id="ARBA00023136"/>
    </source>
</evidence>
<dbReference type="InterPro" id="IPR020846">
    <property type="entry name" value="MFS_dom"/>
</dbReference>
<feature type="transmembrane region" description="Helical" evidence="6">
    <location>
        <begin position="78"/>
        <end position="98"/>
    </location>
</feature>
<comment type="caution">
    <text evidence="8">The sequence shown here is derived from an EMBL/GenBank/DDBJ whole genome shotgun (WGS) entry which is preliminary data.</text>
</comment>
<feature type="transmembrane region" description="Helical" evidence="6">
    <location>
        <begin position="194"/>
        <end position="214"/>
    </location>
</feature>
<feature type="transmembrane region" description="Helical" evidence="6">
    <location>
        <begin position="443"/>
        <end position="462"/>
    </location>
</feature>
<evidence type="ECO:0000256" key="4">
    <source>
        <dbReference type="ARBA" id="ARBA00022989"/>
    </source>
</evidence>
<dbReference type="Gene3D" id="1.20.1720.10">
    <property type="entry name" value="Multidrug resistance protein D"/>
    <property type="match status" value="1"/>
</dbReference>
<gene>
    <name evidence="8" type="ORF">HETSPECPRED_006741</name>
</gene>
<dbReference type="Gene3D" id="1.20.1250.20">
    <property type="entry name" value="MFS general substrate transporter like domains"/>
    <property type="match status" value="1"/>
</dbReference>
<protein>
    <recommendedName>
        <fullName evidence="7">Major facilitator superfamily (MFS) profile domain-containing protein</fullName>
    </recommendedName>
</protein>
<feature type="transmembrane region" description="Helical" evidence="6">
    <location>
        <begin position="402"/>
        <end position="431"/>
    </location>
</feature>
<keyword evidence="9" id="KW-1185">Reference proteome</keyword>
<keyword evidence="3 6" id="KW-0812">Transmembrane</keyword>
<feature type="domain" description="Major facilitator superfamily (MFS) profile" evidence="7">
    <location>
        <begin position="40"/>
        <end position="493"/>
    </location>
</feature>
<organism evidence="8 9">
    <name type="scientific">Heterodermia speciosa</name>
    <dbReference type="NCBI Taxonomy" id="116794"/>
    <lineage>
        <taxon>Eukaryota</taxon>
        <taxon>Fungi</taxon>
        <taxon>Dikarya</taxon>
        <taxon>Ascomycota</taxon>
        <taxon>Pezizomycotina</taxon>
        <taxon>Lecanoromycetes</taxon>
        <taxon>OSLEUM clade</taxon>
        <taxon>Lecanoromycetidae</taxon>
        <taxon>Caliciales</taxon>
        <taxon>Physciaceae</taxon>
        <taxon>Heterodermia</taxon>
    </lineage>
</organism>